<feature type="chain" id="PRO_5040915265" description="Chitin-binding type-2 domain-containing protein" evidence="6">
    <location>
        <begin position="17"/>
        <end position="81"/>
    </location>
</feature>
<evidence type="ECO:0000313" key="9">
    <source>
        <dbReference type="Proteomes" id="UP001140217"/>
    </source>
</evidence>
<name>A0A9W8LFQ4_9FUNG</name>
<dbReference type="Pfam" id="PF01607">
    <property type="entry name" value="CBM_14"/>
    <property type="match status" value="1"/>
</dbReference>
<dbReference type="SUPFAM" id="SSF57625">
    <property type="entry name" value="Invertebrate chitin-binding proteins"/>
    <property type="match status" value="1"/>
</dbReference>
<feature type="signal peptide" evidence="6">
    <location>
        <begin position="1"/>
        <end position="16"/>
    </location>
</feature>
<evidence type="ECO:0000256" key="5">
    <source>
        <dbReference type="ARBA" id="ARBA00023180"/>
    </source>
</evidence>
<dbReference type="OrthoDB" id="6020543at2759"/>
<dbReference type="InterPro" id="IPR036508">
    <property type="entry name" value="Chitin-bd_dom_sf"/>
</dbReference>
<dbReference type="PROSITE" id="PS50940">
    <property type="entry name" value="CHIT_BIND_II"/>
    <property type="match status" value="1"/>
</dbReference>
<comment type="caution">
    <text evidence="8">The sequence shown here is derived from an EMBL/GenBank/DDBJ whole genome shotgun (WGS) entry which is preliminary data.</text>
</comment>
<reference evidence="8" key="1">
    <citation type="submission" date="2022-07" db="EMBL/GenBank/DDBJ databases">
        <title>Phylogenomic reconstructions and comparative analyses of Kickxellomycotina fungi.</title>
        <authorList>
            <person name="Reynolds N.K."/>
            <person name="Stajich J.E."/>
            <person name="Barry K."/>
            <person name="Grigoriev I.V."/>
            <person name="Crous P."/>
            <person name="Smith M.E."/>
        </authorList>
    </citation>
    <scope>NUCLEOTIDE SEQUENCE</scope>
    <source>
        <strain evidence="8">NBRC 105414</strain>
    </source>
</reference>
<evidence type="ECO:0000256" key="3">
    <source>
        <dbReference type="ARBA" id="ARBA00022737"/>
    </source>
</evidence>
<dbReference type="Gene3D" id="2.170.140.10">
    <property type="entry name" value="Chitin binding domain"/>
    <property type="match status" value="1"/>
</dbReference>
<evidence type="ECO:0000256" key="2">
    <source>
        <dbReference type="ARBA" id="ARBA00022729"/>
    </source>
</evidence>
<keyword evidence="3" id="KW-0677">Repeat</keyword>
<dbReference type="EMBL" id="JANBUL010000165">
    <property type="protein sequence ID" value="KAJ2779742.1"/>
    <property type="molecule type" value="Genomic_DNA"/>
</dbReference>
<dbReference type="SMART" id="SM00494">
    <property type="entry name" value="ChtBD2"/>
    <property type="match status" value="1"/>
</dbReference>
<sequence>MRLLVLVCACAGVVAASNKFCVRHGDGNYVFEGSCAQFFSCANGFGWLQSCPGDLLFDSTLMECVWHEQVDCEGRPRQRLQ</sequence>
<accession>A0A9W8LFQ4</accession>
<protein>
    <recommendedName>
        <fullName evidence="7">Chitin-binding type-2 domain-containing protein</fullName>
    </recommendedName>
</protein>
<keyword evidence="9" id="KW-1185">Reference proteome</keyword>
<keyword evidence="2 6" id="KW-0732">Signal</keyword>
<evidence type="ECO:0000256" key="4">
    <source>
        <dbReference type="ARBA" id="ARBA00023157"/>
    </source>
</evidence>
<dbReference type="PANTHER" id="PTHR23301:SF0">
    <property type="entry name" value="CHITIN-BINDING TYPE-2 DOMAIN-CONTAINING PROTEIN-RELATED"/>
    <property type="match status" value="1"/>
</dbReference>
<gene>
    <name evidence="8" type="ORF">H4R18_003845</name>
</gene>
<evidence type="ECO:0000313" key="8">
    <source>
        <dbReference type="EMBL" id="KAJ2779742.1"/>
    </source>
</evidence>
<dbReference type="PANTHER" id="PTHR23301">
    <property type="entry name" value="CHITIN BINDING PERITROPHIN-A"/>
    <property type="match status" value="1"/>
</dbReference>
<organism evidence="8 9">
    <name type="scientific">Coemansia javaensis</name>
    <dbReference type="NCBI Taxonomy" id="2761396"/>
    <lineage>
        <taxon>Eukaryota</taxon>
        <taxon>Fungi</taxon>
        <taxon>Fungi incertae sedis</taxon>
        <taxon>Zoopagomycota</taxon>
        <taxon>Kickxellomycotina</taxon>
        <taxon>Kickxellomycetes</taxon>
        <taxon>Kickxellales</taxon>
        <taxon>Kickxellaceae</taxon>
        <taxon>Coemansia</taxon>
    </lineage>
</organism>
<dbReference type="GO" id="GO:0008061">
    <property type="term" value="F:chitin binding"/>
    <property type="evidence" value="ECO:0007669"/>
    <property type="project" value="UniProtKB-KW"/>
</dbReference>
<dbReference type="GO" id="GO:0005576">
    <property type="term" value="C:extracellular region"/>
    <property type="evidence" value="ECO:0007669"/>
    <property type="project" value="InterPro"/>
</dbReference>
<evidence type="ECO:0000256" key="1">
    <source>
        <dbReference type="ARBA" id="ARBA00022669"/>
    </source>
</evidence>
<feature type="domain" description="Chitin-binding type-2" evidence="7">
    <location>
        <begin position="18"/>
        <end position="74"/>
    </location>
</feature>
<evidence type="ECO:0000256" key="6">
    <source>
        <dbReference type="SAM" id="SignalP"/>
    </source>
</evidence>
<keyword evidence="1" id="KW-0147">Chitin-binding</keyword>
<dbReference type="Proteomes" id="UP001140217">
    <property type="component" value="Unassembled WGS sequence"/>
</dbReference>
<keyword evidence="4" id="KW-1015">Disulfide bond</keyword>
<dbReference type="InterPro" id="IPR002557">
    <property type="entry name" value="Chitin-bd_dom"/>
</dbReference>
<evidence type="ECO:0000259" key="7">
    <source>
        <dbReference type="PROSITE" id="PS50940"/>
    </source>
</evidence>
<keyword evidence="5" id="KW-0325">Glycoprotein</keyword>
<dbReference type="AlphaFoldDB" id="A0A9W8LFQ4"/>
<dbReference type="InterPro" id="IPR051940">
    <property type="entry name" value="Chitin_bind-dev_reg"/>
</dbReference>
<proteinExistence type="predicted"/>